<protein>
    <submittedName>
        <fullName evidence="1">Uncharacterized protein</fullName>
    </submittedName>
</protein>
<dbReference type="EMBL" id="JAEPLE010000001">
    <property type="protein sequence ID" value="MBO6987688.1"/>
    <property type="molecule type" value="Genomic_DNA"/>
</dbReference>
<reference evidence="1" key="1">
    <citation type="journal article" date="2021" name="Front. Mar. Sci.">
        <title>Genomes of Diverse Isolates of Prochlorococcus High-Light-Adapted Clade II in the Western Pacific Ocean.</title>
        <authorList>
            <person name="Yan W."/>
            <person name="Feng X."/>
            <person name="Zhang W."/>
            <person name="Nawaz M.Z."/>
            <person name="Luo T."/>
            <person name="Zhang R."/>
            <person name="Jiao N."/>
        </authorList>
    </citation>
    <scope>NUCLEOTIDE SEQUENCE</scope>
    <source>
        <strain evidence="1">XMU1424</strain>
    </source>
</reference>
<organism evidence="1">
    <name type="scientific">Prochlorococcus marinus XMU1424</name>
    <dbReference type="NCBI Taxonomy" id="2774497"/>
    <lineage>
        <taxon>Bacteria</taxon>
        <taxon>Bacillati</taxon>
        <taxon>Cyanobacteriota</taxon>
        <taxon>Cyanophyceae</taxon>
        <taxon>Synechococcales</taxon>
        <taxon>Prochlorococcaceae</taxon>
        <taxon>Prochlorococcus</taxon>
    </lineage>
</organism>
<evidence type="ECO:0000313" key="1">
    <source>
        <dbReference type="EMBL" id="MBO6987688.1"/>
    </source>
</evidence>
<dbReference type="AlphaFoldDB" id="A0A9D9BY96"/>
<sequence length="63" mass="7341">MTTNKRYVQLLAMAQTGKKLESWATDEDKKIYQEMIEADKTMRRTAKELGIKNPILEIPLEID</sequence>
<accession>A0A9D9BY96</accession>
<gene>
    <name evidence="1" type="ORF">JJ833_02370</name>
</gene>
<comment type="caution">
    <text evidence="1">The sequence shown here is derived from an EMBL/GenBank/DDBJ whole genome shotgun (WGS) entry which is preliminary data.</text>
</comment>
<name>A0A9D9BY96_PROMR</name>
<proteinExistence type="predicted"/>